<dbReference type="AlphaFoldDB" id="A0A915DA32"/>
<evidence type="ECO:0000313" key="2">
    <source>
        <dbReference type="WBParaSite" id="jg17707"/>
    </source>
</evidence>
<protein>
    <submittedName>
        <fullName evidence="2">Uncharacterized protein</fullName>
    </submittedName>
</protein>
<sequence length="101" mass="11952">MKLKRLVDLLDLLEFASKQMCREDEPIPIQVPIARALTSDIHPIMIPSCKKFGENTWMAMFLDPRFKDKIVLNKVEFRTRVAIWIREQCRQDDYVEISAEQ</sequence>
<name>A0A915DA32_9BILA</name>
<organism evidence="1 2">
    <name type="scientific">Ditylenchus dipsaci</name>
    <dbReference type="NCBI Taxonomy" id="166011"/>
    <lineage>
        <taxon>Eukaryota</taxon>
        <taxon>Metazoa</taxon>
        <taxon>Ecdysozoa</taxon>
        <taxon>Nematoda</taxon>
        <taxon>Chromadorea</taxon>
        <taxon>Rhabditida</taxon>
        <taxon>Tylenchina</taxon>
        <taxon>Tylenchomorpha</taxon>
        <taxon>Sphaerularioidea</taxon>
        <taxon>Anguinidae</taxon>
        <taxon>Anguininae</taxon>
        <taxon>Ditylenchus</taxon>
    </lineage>
</organism>
<reference evidence="2" key="1">
    <citation type="submission" date="2022-11" db="UniProtKB">
        <authorList>
            <consortium name="WormBaseParasite"/>
        </authorList>
    </citation>
    <scope>IDENTIFICATION</scope>
</reference>
<dbReference type="Proteomes" id="UP000887574">
    <property type="component" value="Unplaced"/>
</dbReference>
<keyword evidence="1" id="KW-1185">Reference proteome</keyword>
<proteinExistence type="predicted"/>
<dbReference type="WBParaSite" id="jg17707">
    <property type="protein sequence ID" value="jg17707"/>
    <property type="gene ID" value="jg17707"/>
</dbReference>
<accession>A0A915DA32</accession>
<evidence type="ECO:0000313" key="1">
    <source>
        <dbReference type="Proteomes" id="UP000887574"/>
    </source>
</evidence>